<dbReference type="EMBL" id="JALJOQ010000069">
    <property type="protein sequence ID" value="KAK9802685.1"/>
    <property type="molecule type" value="Genomic_DNA"/>
</dbReference>
<name>A0AAW1P2D7_9CHLO</name>
<dbReference type="PROSITE" id="PS50213">
    <property type="entry name" value="FAS1"/>
    <property type="match status" value="1"/>
</dbReference>
<accession>A0AAW1P2D7</accession>
<comment type="caution">
    <text evidence="2">The sequence shown here is derived from an EMBL/GenBank/DDBJ whole genome shotgun (WGS) entry which is preliminary data.</text>
</comment>
<evidence type="ECO:0000313" key="3">
    <source>
        <dbReference type="Proteomes" id="UP001465755"/>
    </source>
</evidence>
<dbReference type="SMART" id="SM00554">
    <property type="entry name" value="FAS1"/>
    <property type="match status" value="1"/>
</dbReference>
<evidence type="ECO:0000313" key="2">
    <source>
        <dbReference type="EMBL" id="KAK9802685.1"/>
    </source>
</evidence>
<dbReference type="InterPro" id="IPR000782">
    <property type="entry name" value="FAS1_domain"/>
</dbReference>
<reference evidence="2 3" key="1">
    <citation type="journal article" date="2024" name="Nat. Commun.">
        <title>Phylogenomics reveals the evolutionary origins of lichenization in chlorophyte algae.</title>
        <authorList>
            <person name="Puginier C."/>
            <person name="Libourel C."/>
            <person name="Otte J."/>
            <person name="Skaloud P."/>
            <person name="Haon M."/>
            <person name="Grisel S."/>
            <person name="Petersen M."/>
            <person name="Berrin J.G."/>
            <person name="Delaux P.M."/>
            <person name="Dal Grande F."/>
            <person name="Keller J."/>
        </authorList>
    </citation>
    <scope>NUCLEOTIDE SEQUENCE [LARGE SCALE GENOMIC DNA]</scope>
    <source>
        <strain evidence="2 3">SAG 2036</strain>
    </source>
</reference>
<dbReference type="AlphaFoldDB" id="A0AAW1P2D7"/>
<protein>
    <recommendedName>
        <fullName evidence="1">FAS1 domain-containing protein</fullName>
    </recommendedName>
</protein>
<dbReference type="SUPFAM" id="SSF82153">
    <property type="entry name" value="FAS1 domain"/>
    <property type="match status" value="1"/>
</dbReference>
<gene>
    <name evidence="2" type="ORF">WJX73_005641</name>
</gene>
<keyword evidence="3" id="KW-1185">Reference proteome</keyword>
<dbReference type="Proteomes" id="UP001465755">
    <property type="component" value="Unassembled WGS sequence"/>
</dbReference>
<dbReference type="Pfam" id="PF02469">
    <property type="entry name" value="Fasciclin"/>
    <property type="match status" value="1"/>
</dbReference>
<dbReference type="InterPro" id="IPR036378">
    <property type="entry name" value="FAS1_dom_sf"/>
</dbReference>
<feature type="domain" description="FAS1" evidence="1">
    <location>
        <begin position="70"/>
        <end position="229"/>
    </location>
</feature>
<organism evidence="2 3">
    <name type="scientific">Symbiochloris irregularis</name>
    <dbReference type="NCBI Taxonomy" id="706552"/>
    <lineage>
        <taxon>Eukaryota</taxon>
        <taxon>Viridiplantae</taxon>
        <taxon>Chlorophyta</taxon>
        <taxon>core chlorophytes</taxon>
        <taxon>Trebouxiophyceae</taxon>
        <taxon>Trebouxiales</taxon>
        <taxon>Trebouxiaceae</taxon>
        <taxon>Symbiochloris</taxon>
    </lineage>
</organism>
<sequence length="248" mass="25336">MIIAPRASDQLPWSVDIALTGDCMAATATLTPVLLVLLALTCGGLAQQFPPNPSARGASGAPAPGPANRFDNIYDYLNSSPQFSDLIKLVEAAPSSADLLSVLDSQCGGVNSTSITLLAPTNTGINNSLKAIQPPQTLNNLLKNSKAVLQILMYHILPTPIPSAALVGGNSFNSLLQNANNQPVSWAVQNRPGQGRVIQGGTNSAPLQNSGVSVCTANPSIVYTLGGLLLPSTVAGAVPPSSSDASST</sequence>
<dbReference type="Gene3D" id="2.30.180.10">
    <property type="entry name" value="FAS1 domain"/>
    <property type="match status" value="1"/>
</dbReference>
<proteinExistence type="predicted"/>
<evidence type="ECO:0000259" key="1">
    <source>
        <dbReference type="PROSITE" id="PS50213"/>
    </source>
</evidence>